<feature type="chain" id="PRO_5022003832" description="Phosphoribosyl-AMP cyclohydrolase" evidence="1">
    <location>
        <begin position="21"/>
        <end position="175"/>
    </location>
</feature>
<sequence>MGLPALVGIVLFFTLGVAQATPVTEAEVLAAEKAWGDGIVAIGKAATQSHGAAVRAAQHHLDTLYGYGLGPVLFKPTKAAADQFRETSEQALSYFVGGIVPEDHGFALNPWTHVRFENHGMLLGDNYAVAMGNYYFTPPSGPEVKVEYTFGYMRDAQGHLRIDVHHSSLPYQPAH</sequence>
<protein>
    <recommendedName>
        <fullName evidence="4">Phosphoribosyl-AMP cyclohydrolase</fullName>
    </recommendedName>
</protein>
<dbReference type="RefSeq" id="WP_147163437.1">
    <property type="nucleotide sequence ID" value="NZ_BJZO01000035.1"/>
</dbReference>
<proteinExistence type="predicted"/>
<evidence type="ECO:0000313" key="2">
    <source>
        <dbReference type="EMBL" id="GEO81399.1"/>
    </source>
</evidence>
<keyword evidence="1" id="KW-0732">Signal</keyword>
<dbReference type="OrthoDB" id="9807600at2"/>
<evidence type="ECO:0008006" key="4">
    <source>
        <dbReference type="Google" id="ProtNLM"/>
    </source>
</evidence>
<feature type="signal peptide" evidence="1">
    <location>
        <begin position="1"/>
        <end position="20"/>
    </location>
</feature>
<keyword evidence="3" id="KW-1185">Reference proteome</keyword>
<name>A0A512H7G8_9PROT</name>
<comment type="caution">
    <text evidence="2">The sequence shown here is derived from an EMBL/GenBank/DDBJ whole genome shotgun (WGS) entry which is preliminary data.</text>
</comment>
<dbReference type="InterPro" id="IPR016878">
    <property type="entry name" value="MICAH-like"/>
</dbReference>
<dbReference type="PIRSF" id="PIRSF028288">
    <property type="entry name" value="UCP028288"/>
    <property type="match status" value="1"/>
</dbReference>
<dbReference type="Gene3D" id="3.10.450.50">
    <property type="match status" value="1"/>
</dbReference>
<organism evidence="2 3">
    <name type="scientific">Pararhodospirillum oryzae</name>
    <dbReference type="NCBI Taxonomy" id="478448"/>
    <lineage>
        <taxon>Bacteria</taxon>
        <taxon>Pseudomonadati</taxon>
        <taxon>Pseudomonadota</taxon>
        <taxon>Alphaproteobacteria</taxon>
        <taxon>Rhodospirillales</taxon>
        <taxon>Rhodospirillaceae</taxon>
        <taxon>Pararhodospirillum</taxon>
    </lineage>
</organism>
<dbReference type="Proteomes" id="UP000321567">
    <property type="component" value="Unassembled WGS sequence"/>
</dbReference>
<accession>A0A512H7G8</accession>
<dbReference type="EMBL" id="BJZO01000035">
    <property type="protein sequence ID" value="GEO81399.1"/>
    <property type="molecule type" value="Genomic_DNA"/>
</dbReference>
<dbReference type="SUPFAM" id="SSF54427">
    <property type="entry name" value="NTF2-like"/>
    <property type="match status" value="1"/>
</dbReference>
<evidence type="ECO:0000256" key="1">
    <source>
        <dbReference type="SAM" id="SignalP"/>
    </source>
</evidence>
<dbReference type="AlphaFoldDB" id="A0A512H7G8"/>
<reference evidence="2 3" key="1">
    <citation type="submission" date="2019-07" db="EMBL/GenBank/DDBJ databases">
        <title>Whole genome shotgun sequence of Rhodospirillum oryzae NBRC 107573.</title>
        <authorList>
            <person name="Hosoyama A."/>
            <person name="Uohara A."/>
            <person name="Ohji S."/>
            <person name="Ichikawa N."/>
        </authorList>
    </citation>
    <scope>NUCLEOTIDE SEQUENCE [LARGE SCALE GENOMIC DNA]</scope>
    <source>
        <strain evidence="2 3">NBRC 107573</strain>
    </source>
</reference>
<gene>
    <name evidence="2" type="ORF">ROR02_15300</name>
</gene>
<dbReference type="InterPro" id="IPR032710">
    <property type="entry name" value="NTF2-like_dom_sf"/>
</dbReference>
<evidence type="ECO:0000313" key="3">
    <source>
        <dbReference type="Proteomes" id="UP000321567"/>
    </source>
</evidence>